<evidence type="ECO:0000313" key="1">
    <source>
        <dbReference type="EMBL" id="KAJ7303583.1"/>
    </source>
</evidence>
<dbReference type="Proteomes" id="UP001218218">
    <property type="component" value="Unassembled WGS sequence"/>
</dbReference>
<protein>
    <recommendedName>
        <fullName evidence="3">Tc1-like transposase DDE domain-containing protein</fullName>
    </recommendedName>
</protein>
<evidence type="ECO:0000313" key="2">
    <source>
        <dbReference type="Proteomes" id="UP001218218"/>
    </source>
</evidence>
<feature type="non-terminal residue" evidence="1">
    <location>
        <position position="1"/>
    </location>
</feature>
<evidence type="ECO:0008006" key="3">
    <source>
        <dbReference type="Google" id="ProtNLM"/>
    </source>
</evidence>
<dbReference type="EMBL" id="JARIHO010000105">
    <property type="protein sequence ID" value="KAJ7303583.1"/>
    <property type="molecule type" value="Genomic_DNA"/>
</dbReference>
<sequence>VLPALSLSRVLHVDIVAGSYNAASFNSFIDCLLNNMNLYLGPNSIIVMDNASIYKSPALCLMIE</sequence>
<reference evidence="1" key="1">
    <citation type="submission" date="2023-03" db="EMBL/GenBank/DDBJ databases">
        <title>Massive genome expansion in bonnet fungi (Mycena s.s.) driven by repeated elements and novel gene families across ecological guilds.</title>
        <authorList>
            <consortium name="Lawrence Berkeley National Laboratory"/>
            <person name="Harder C.B."/>
            <person name="Miyauchi S."/>
            <person name="Viragh M."/>
            <person name="Kuo A."/>
            <person name="Thoen E."/>
            <person name="Andreopoulos B."/>
            <person name="Lu D."/>
            <person name="Skrede I."/>
            <person name="Drula E."/>
            <person name="Henrissat B."/>
            <person name="Morin E."/>
            <person name="Kohler A."/>
            <person name="Barry K."/>
            <person name="LaButti K."/>
            <person name="Morin E."/>
            <person name="Salamov A."/>
            <person name="Lipzen A."/>
            <person name="Mereny Z."/>
            <person name="Hegedus B."/>
            <person name="Baldrian P."/>
            <person name="Stursova M."/>
            <person name="Weitz H."/>
            <person name="Taylor A."/>
            <person name="Grigoriev I.V."/>
            <person name="Nagy L.G."/>
            <person name="Martin F."/>
            <person name="Kauserud H."/>
        </authorList>
    </citation>
    <scope>NUCLEOTIDE SEQUENCE</scope>
    <source>
        <strain evidence="1">CBHHK002</strain>
    </source>
</reference>
<dbReference type="AlphaFoldDB" id="A0AAD6Z1B2"/>
<gene>
    <name evidence="1" type="ORF">DFH08DRAFT_622615</name>
</gene>
<organism evidence="1 2">
    <name type="scientific">Mycena albidolilacea</name>
    <dbReference type="NCBI Taxonomy" id="1033008"/>
    <lineage>
        <taxon>Eukaryota</taxon>
        <taxon>Fungi</taxon>
        <taxon>Dikarya</taxon>
        <taxon>Basidiomycota</taxon>
        <taxon>Agaricomycotina</taxon>
        <taxon>Agaricomycetes</taxon>
        <taxon>Agaricomycetidae</taxon>
        <taxon>Agaricales</taxon>
        <taxon>Marasmiineae</taxon>
        <taxon>Mycenaceae</taxon>
        <taxon>Mycena</taxon>
    </lineage>
</organism>
<proteinExistence type="predicted"/>
<keyword evidence="2" id="KW-1185">Reference proteome</keyword>
<feature type="non-terminal residue" evidence="1">
    <location>
        <position position="64"/>
    </location>
</feature>
<comment type="caution">
    <text evidence="1">The sequence shown here is derived from an EMBL/GenBank/DDBJ whole genome shotgun (WGS) entry which is preliminary data.</text>
</comment>
<accession>A0AAD6Z1B2</accession>
<name>A0AAD6Z1B2_9AGAR</name>